<evidence type="ECO:0000313" key="3">
    <source>
        <dbReference type="Proteomes" id="UP001499951"/>
    </source>
</evidence>
<feature type="domain" description="Bacteriophage tail tape measure C-terminal" evidence="1">
    <location>
        <begin position="10"/>
        <end position="79"/>
    </location>
</feature>
<dbReference type="Pfam" id="PF09718">
    <property type="entry name" value="Tape_meas_lam_C"/>
    <property type="match status" value="1"/>
</dbReference>
<reference evidence="2 3" key="1">
    <citation type="journal article" date="2019" name="Int. J. Syst. Evol. Microbiol.">
        <title>The Global Catalogue of Microorganisms (GCM) 10K type strain sequencing project: providing services to taxonomists for standard genome sequencing and annotation.</title>
        <authorList>
            <consortium name="The Broad Institute Genomics Platform"/>
            <consortium name="The Broad Institute Genome Sequencing Center for Infectious Disease"/>
            <person name="Wu L."/>
            <person name="Ma J."/>
        </authorList>
    </citation>
    <scope>NUCLEOTIDE SEQUENCE [LARGE SCALE GENOMIC DNA]</scope>
    <source>
        <strain evidence="2 3">JCM 15089</strain>
    </source>
</reference>
<comment type="caution">
    <text evidence="2">The sequence shown here is derived from an EMBL/GenBank/DDBJ whole genome shotgun (WGS) entry which is preliminary data.</text>
</comment>
<name>A0ABN1EHQ2_9PROT</name>
<dbReference type="EMBL" id="BAAADD010000003">
    <property type="protein sequence ID" value="GAA0566664.1"/>
    <property type="molecule type" value="Genomic_DNA"/>
</dbReference>
<keyword evidence="3" id="KW-1185">Reference proteome</keyword>
<sequence length="169" mass="17341">MATETNLDSAGKALADFASGPVASAADSIGQTMDRTFGAMENAIARFVVSGKASIADFVASVVSSLDRLAVKDYLLAPLEGVVSSVVQSIMPVGGARAEGGPVDAGKSYLVGENGPETFVPSESGTIVPNARPSIVLNVQARDAQTFLKSETQLAAMLARALARGQRNL</sequence>
<proteinExistence type="predicted"/>
<evidence type="ECO:0000259" key="1">
    <source>
        <dbReference type="Pfam" id="PF09718"/>
    </source>
</evidence>
<dbReference type="InterPro" id="IPR006431">
    <property type="entry name" value="Phage_tape_meas_C"/>
</dbReference>
<gene>
    <name evidence="2" type="ORF">GCM10008942_13920</name>
</gene>
<accession>A0ABN1EHQ2</accession>
<dbReference type="Proteomes" id="UP001499951">
    <property type="component" value="Unassembled WGS sequence"/>
</dbReference>
<evidence type="ECO:0000313" key="2">
    <source>
        <dbReference type="EMBL" id="GAA0566664.1"/>
    </source>
</evidence>
<protein>
    <recommendedName>
        <fullName evidence="1">Bacteriophage tail tape measure C-terminal domain-containing protein</fullName>
    </recommendedName>
</protein>
<dbReference type="RefSeq" id="WP_166933150.1">
    <property type="nucleotide sequence ID" value="NZ_BAAADD010000003.1"/>
</dbReference>
<organism evidence="2 3">
    <name type="scientific">Rhizomicrobium electricum</name>
    <dbReference type="NCBI Taxonomy" id="480070"/>
    <lineage>
        <taxon>Bacteria</taxon>
        <taxon>Pseudomonadati</taxon>
        <taxon>Pseudomonadota</taxon>
        <taxon>Alphaproteobacteria</taxon>
        <taxon>Micropepsales</taxon>
        <taxon>Micropepsaceae</taxon>
        <taxon>Rhizomicrobium</taxon>
    </lineage>
</organism>